<evidence type="ECO:0000256" key="5">
    <source>
        <dbReference type="ARBA" id="ARBA00022801"/>
    </source>
</evidence>
<dbReference type="Proteomes" id="UP000327085">
    <property type="component" value="Chromosome 1"/>
</dbReference>
<keyword evidence="10" id="KW-0732">Signal</keyword>
<dbReference type="SMART" id="SM00710">
    <property type="entry name" value="PbH1"/>
    <property type="match status" value="5"/>
</dbReference>
<dbReference type="AlphaFoldDB" id="A0A5E4ECZ1"/>
<evidence type="ECO:0000256" key="4">
    <source>
        <dbReference type="ARBA" id="ARBA00022525"/>
    </source>
</evidence>
<keyword evidence="5 8" id="KW-0378">Hydrolase</keyword>
<keyword evidence="4" id="KW-0964">Secreted</keyword>
<evidence type="ECO:0000256" key="10">
    <source>
        <dbReference type="SAM" id="SignalP"/>
    </source>
</evidence>
<dbReference type="GO" id="GO:0005975">
    <property type="term" value="P:carbohydrate metabolic process"/>
    <property type="evidence" value="ECO:0007669"/>
    <property type="project" value="InterPro"/>
</dbReference>
<feature type="chain" id="PRO_5022820523" evidence="10">
    <location>
        <begin position="29"/>
        <end position="470"/>
    </location>
</feature>
<keyword evidence="6 8" id="KW-0326">Glycosidase</keyword>
<gene>
    <name evidence="11" type="ORF">ALMOND_2B001902</name>
</gene>
<dbReference type="OMA" id="HIHHINC"/>
<feature type="compositionally biased region" description="Polar residues" evidence="9">
    <location>
        <begin position="46"/>
        <end position="56"/>
    </location>
</feature>
<dbReference type="InterPro" id="IPR000743">
    <property type="entry name" value="Glyco_hydro_28"/>
</dbReference>
<accession>A0A5E4ECZ1</accession>
<evidence type="ECO:0000256" key="6">
    <source>
        <dbReference type="ARBA" id="ARBA00023295"/>
    </source>
</evidence>
<evidence type="ECO:0000313" key="12">
    <source>
        <dbReference type="Proteomes" id="UP000327085"/>
    </source>
</evidence>
<name>A0A5E4ECZ1_PRUDU</name>
<dbReference type="FunCoup" id="A0A5E4ECZ1">
    <property type="interactions" value="32"/>
</dbReference>
<reference evidence="12" key="1">
    <citation type="journal article" date="2020" name="Plant J.">
        <title>Transposons played a major role in the diversification between the closely related almond and peach genomes: results from the almond genome sequence.</title>
        <authorList>
            <person name="Alioto T."/>
            <person name="Alexiou K.G."/>
            <person name="Bardil A."/>
            <person name="Barteri F."/>
            <person name="Castanera R."/>
            <person name="Cruz F."/>
            <person name="Dhingra A."/>
            <person name="Duval H."/>
            <person name="Fernandez I Marti A."/>
            <person name="Frias L."/>
            <person name="Galan B."/>
            <person name="Garcia J.L."/>
            <person name="Howad W."/>
            <person name="Gomez-Garrido J."/>
            <person name="Gut M."/>
            <person name="Julca I."/>
            <person name="Morata J."/>
            <person name="Puigdomenech P."/>
            <person name="Ribeca P."/>
            <person name="Rubio Cabetas M.J."/>
            <person name="Vlasova A."/>
            <person name="Wirthensohn M."/>
            <person name="Garcia-Mas J."/>
            <person name="Gabaldon T."/>
            <person name="Casacuberta J.M."/>
            <person name="Arus P."/>
        </authorList>
    </citation>
    <scope>NUCLEOTIDE SEQUENCE [LARGE SCALE GENOMIC DNA]</scope>
    <source>
        <strain evidence="12">cv. Texas</strain>
    </source>
</reference>
<dbReference type="InParanoid" id="A0A5E4ECZ1"/>
<dbReference type="Gene3D" id="2.160.20.10">
    <property type="entry name" value="Single-stranded right-handed beta-helix, Pectin lyase-like"/>
    <property type="match status" value="1"/>
</dbReference>
<feature type="compositionally biased region" description="Basic residues" evidence="9">
    <location>
        <begin position="32"/>
        <end position="44"/>
    </location>
</feature>
<dbReference type="Gramene" id="VVA13372">
    <property type="protein sequence ID" value="VVA13372"/>
    <property type="gene ID" value="Prudul26B001902"/>
</dbReference>
<keyword evidence="3" id="KW-0134">Cell wall</keyword>
<evidence type="ECO:0000256" key="8">
    <source>
        <dbReference type="RuleBase" id="RU361169"/>
    </source>
</evidence>
<dbReference type="InterPro" id="IPR012334">
    <property type="entry name" value="Pectin_lyas_fold"/>
</dbReference>
<dbReference type="GO" id="GO:0004650">
    <property type="term" value="F:polygalacturonase activity"/>
    <property type="evidence" value="ECO:0007669"/>
    <property type="project" value="InterPro"/>
</dbReference>
<dbReference type="SUPFAM" id="SSF51126">
    <property type="entry name" value="Pectin lyase-like"/>
    <property type="match status" value="1"/>
</dbReference>
<keyword evidence="7" id="KW-0961">Cell wall biogenesis/degradation</keyword>
<evidence type="ECO:0000256" key="3">
    <source>
        <dbReference type="ARBA" id="ARBA00022512"/>
    </source>
</evidence>
<comment type="similarity">
    <text evidence="2 8">Belongs to the glycosyl hydrolase 28 family.</text>
</comment>
<dbReference type="GO" id="GO:0071555">
    <property type="term" value="P:cell wall organization"/>
    <property type="evidence" value="ECO:0007669"/>
    <property type="project" value="UniProtKB-KW"/>
</dbReference>
<evidence type="ECO:0000256" key="1">
    <source>
        <dbReference type="ARBA" id="ARBA00004191"/>
    </source>
</evidence>
<sequence>MKRSKNLSSLLFLFLIAFLTFLITSVEARKNHTKKSKPHKHHQGKGATSGNNTHNSHLPGPAPAPPQPQQSTIFPVLSFGAKGDGVSDDSKALVAAWEAACRVKGATVEIPSGFKFLIQPIILDGSGCMPDLVLQIDGTLLAPSKASTWPESSLFQWINFKYARNFTIQGTGIVDGQGSDWWNSSAHKRSKHTPDTKPTALRFYFSSDVTVRNIKIINSPQCHLKFDNSSWIKVNNITISSPDYSPNTDGIHLQNTQNVEIHHSTIGCGDDCVSIQTGCSNVHIHHVKCGPGHGISLGGLGKAGSVACVSNIIVNNILFQNTQSGVRIKTWPGGKGSVKNVSFSNIQVSNVGVPIVIDQNYCDNMKKHLCQNQIRGAVAISGVKYDNIIGNYSKEPIRLACSNDTPCTDVDLIDIQLKPKTGDPRSLRSDLCRNSYGKSKAPLLPSVIDYCLRRDGGQVKHIARSHEKMC</sequence>
<evidence type="ECO:0000313" key="11">
    <source>
        <dbReference type="EMBL" id="VVA13372.1"/>
    </source>
</evidence>
<dbReference type="EMBL" id="CABIKO010000007">
    <property type="protein sequence ID" value="VVA13372.1"/>
    <property type="molecule type" value="Genomic_DNA"/>
</dbReference>
<dbReference type="InterPro" id="IPR006626">
    <property type="entry name" value="PbH1"/>
</dbReference>
<dbReference type="PANTHER" id="PTHR31375">
    <property type="match status" value="1"/>
</dbReference>
<organism evidence="11 12">
    <name type="scientific">Prunus dulcis</name>
    <name type="common">Almond</name>
    <name type="synonym">Amygdalus dulcis</name>
    <dbReference type="NCBI Taxonomy" id="3755"/>
    <lineage>
        <taxon>Eukaryota</taxon>
        <taxon>Viridiplantae</taxon>
        <taxon>Streptophyta</taxon>
        <taxon>Embryophyta</taxon>
        <taxon>Tracheophyta</taxon>
        <taxon>Spermatophyta</taxon>
        <taxon>Magnoliopsida</taxon>
        <taxon>eudicotyledons</taxon>
        <taxon>Gunneridae</taxon>
        <taxon>Pentapetalae</taxon>
        <taxon>rosids</taxon>
        <taxon>fabids</taxon>
        <taxon>Rosales</taxon>
        <taxon>Rosaceae</taxon>
        <taxon>Amygdaloideae</taxon>
        <taxon>Amygdaleae</taxon>
        <taxon>Prunus</taxon>
    </lineage>
</organism>
<proteinExistence type="inferred from homology"/>
<evidence type="ECO:0000256" key="9">
    <source>
        <dbReference type="SAM" id="MobiDB-lite"/>
    </source>
</evidence>
<feature type="signal peptide" evidence="10">
    <location>
        <begin position="1"/>
        <end position="28"/>
    </location>
</feature>
<protein>
    <submittedName>
        <fullName evidence="11">PREDICTED: polygalacturonase</fullName>
    </submittedName>
</protein>
<comment type="subcellular location">
    <subcellularLocation>
        <location evidence="1">Secreted</location>
        <location evidence="1">Cell wall</location>
    </subcellularLocation>
</comment>
<dbReference type="InterPro" id="IPR011050">
    <property type="entry name" value="Pectin_lyase_fold/virulence"/>
</dbReference>
<dbReference type="Pfam" id="PF00295">
    <property type="entry name" value="Glyco_hydro_28"/>
    <property type="match status" value="1"/>
</dbReference>
<feature type="region of interest" description="Disordered" evidence="9">
    <location>
        <begin position="32"/>
        <end position="69"/>
    </location>
</feature>
<evidence type="ECO:0000256" key="7">
    <source>
        <dbReference type="ARBA" id="ARBA00023316"/>
    </source>
</evidence>
<evidence type="ECO:0000256" key="2">
    <source>
        <dbReference type="ARBA" id="ARBA00008834"/>
    </source>
</evidence>